<dbReference type="AlphaFoldDB" id="A0A8T0Q383"/>
<dbReference type="Proteomes" id="UP000823388">
    <property type="component" value="Chromosome 7N"/>
</dbReference>
<proteinExistence type="predicted"/>
<comment type="caution">
    <text evidence="1">The sequence shown here is derived from an EMBL/GenBank/DDBJ whole genome shotgun (WGS) entry which is preliminary data.</text>
</comment>
<organism evidence="1 2">
    <name type="scientific">Panicum virgatum</name>
    <name type="common">Blackwell switchgrass</name>
    <dbReference type="NCBI Taxonomy" id="38727"/>
    <lineage>
        <taxon>Eukaryota</taxon>
        <taxon>Viridiplantae</taxon>
        <taxon>Streptophyta</taxon>
        <taxon>Embryophyta</taxon>
        <taxon>Tracheophyta</taxon>
        <taxon>Spermatophyta</taxon>
        <taxon>Magnoliopsida</taxon>
        <taxon>Liliopsida</taxon>
        <taxon>Poales</taxon>
        <taxon>Poaceae</taxon>
        <taxon>PACMAD clade</taxon>
        <taxon>Panicoideae</taxon>
        <taxon>Panicodae</taxon>
        <taxon>Paniceae</taxon>
        <taxon>Panicinae</taxon>
        <taxon>Panicum</taxon>
        <taxon>Panicum sect. Hiantes</taxon>
    </lineage>
</organism>
<gene>
    <name evidence="1" type="ORF">PVAP13_7NG346850</name>
</gene>
<accession>A0A8T0Q383</accession>
<name>A0A8T0Q383_PANVG</name>
<dbReference type="EMBL" id="CM029050">
    <property type="protein sequence ID" value="KAG2568573.1"/>
    <property type="molecule type" value="Genomic_DNA"/>
</dbReference>
<evidence type="ECO:0000313" key="1">
    <source>
        <dbReference type="EMBL" id="KAG2568573.1"/>
    </source>
</evidence>
<sequence length="74" mass="8181">MLCTFQMERNKLLVLVKRGSNILKCGMTSPKCVLMENGRPNASIVARIFQPSQGMMMVIGPIASGHALKTFKKK</sequence>
<protein>
    <submittedName>
        <fullName evidence="1">Uncharacterized protein</fullName>
    </submittedName>
</protein>
<reference evidence="1" key="1">
    <citation type="submission" date="2020-05" db="EMBL/GenBank/DDBJ databases">
        <title>WGS assembly of Panicum virgatum.</title>
        <authorList>
            <person name="Lovell J.T."/>
            <person name="Jenkins J."/>
            <person name="Shu S."/>
            <person name="Juenger T.E."/>
            <person name="Schmutz J."/>
        </authorList>
    </citation>
    <scope>NUCLEOTIDE SEQUENCE</scope>
    <source>
        <strain evidence="1">AP13</strain>
    </source>
</reference>
<keyword evidence="2" id="KW-1185">Reference proteome</keyword>
<evidence type="ECO:0000313" key="2">
    <source>
        <dbReference type="Proteomes" id="UP000823388"/>
    </source>
</evidence>